<dbReference type="GO" id="GO:0008757">
    <property type="term" value="F:S-adenosylmethionine-dependent methyltransferase activity"/>
    <property type="evidence" value="ECO:0007669"/>
    <property type="project" value="InterPro"/>
</dbReference>
<dbReference type="EMBL" id="JARJCN010000005">
    <property type="protein sequence ID" value="KAJ7100644.1"/>
    <property type="molecule type" value="Genomic_DNA"/>
</dbReference>
<dbReference type="SUPFAM" id="SSF53335">
    <property type="entry name" value="S-adenosyl-L-methionine-dependent methyltransferases"/>
    <property type="match status" value="1"/>
</dbReference>
<evidence type="ECO:0000313" key="5">
    <source>
        <dbReference type="EMBL" id="KAJ7100644.1"/>
    </source>
</evidence>
<reference evidence="5" key="1">
    <citation type="submission" date="2023-03" db="EMBL/GenBank/DDBJ databases">
        <title>Massive genome expansion in bonnet fungi (Mycena s.s.) driven by repeated elements and novel gene families across ecological guilds.</title>
        <authorList>
            <consortium name="Lawrence Berkeley National Laboratory"/>
            <person name="Harder C.B."/>
            <person name="Miyauchi S."/>
            <person name="Viragh M."/>
            <person name="Kuo A."/>
            <person name="Thoen E."/>
            <person name="Andreopoulos B."/>
            <person name="Lu D."/>
            <person name="Skrede I."/>
            <person name="Drula E."/>
            <person name="Henrissat B."/>
            <person name="Morin E."/>
            <person name="Kohler A."/>
            <person name="Barry K."/>
            <person name="LaButti K."/>
            <person name="Morin E."/>
            <person name="Salamov A."/>
            <person name="Lipzen A."/>
            <person name="Mereny Z."/>
            <person name="Hegedus B."/>
            <person name="Baldrian P."/>
            <person name="Stursova M."/>
            <person name="Weitz H."/>
            <person name="Taylor A."/>
            <person name="Grigoriev I.V."/>
            <person name="Nagy L.G."/>
            <person name="Martin F."/>
            <person name="Kauserud H."/>
        </authorList>
    </citation>
    <scope>NUCLEOTIDE SEQUENCE</scope>
    <source>
        <strain evidence="5">CBHHK173m</strain>
    </source>
</reference>
<comment type="similarity">
    <text evidence="1">Belongs to the methyltransferase superfamily.</text>
</comment>
<keyword evidence="6" id="KW-1185">Reference proteome</keyword>
<evidence type="ECO:0000259" key="4">
    <source>
        <dbReference type="Pfam" id="PF08241"/>
    </source>
</evidence>
<keyword evidence="3" id="KW-0808">Transferase</keyword>
<dbReference type="PANTHER" id="PTHR44942:SF4">
    <property type="entry name" value="METHYLTRANSFERASE TYPE 11 DOMAIN-CONTAINING PROTEIN"/>
    <property type="match status" value="1"/>
</dbReference>
<dbReference type="InterPro" id="IPR013216">
    <property type="entry name" value="Methyltransf_11"/>
</dbReference>
<keyword evidence="2 5" id="KW-0489">Methyltransferase</keyword>
<dbReference type="Gene3D" id="3.40.50.150">
    <property type="entry name" value="Vaccinia Virus protein VP39"/>
    <property type="match status" value="1"/>
</dbReference>
<dbReference type="PANTHER" id="PTHR44942">
    <property type="entry name" value="METHYLTRANSF_11 DOMAIN-CONTAINING PROTEIN"/>
    <property type="match status" value="1"/>
</dbReference>
<dbReference type="GO" id="GO:0032259">
    <property type="term" value="P:methylation"/>
    <property type="evidence" value="ECO:0007669"/>
    <property type="project" value="UniProtKB-KW"/>
</dbReference>
<protein>
    <submittedName>
        <fullName evidence="5">S-adenosyl-L-methionine-dependent methyltransferase</fullName>
    </submittedName>
</protein>
<dbReference type="CDD" id="cd02440">
    <property type="entry name" value="AdoMet_MTases"/>
    <property type="match status" value="1"/>
</dbReference>
<proteinExistence type="inferred from homology"/>
<evidence type="ECO:0000256" key="3">
    <source>
        <dbReference type="ARBA" id="ARBA00022679"/>
    </source>
</evidence>
<comment type="caution">
    <text evidence="5">The sequence shown here is derived from an EMBL/GenBank/DDBJ whole genome shotgun (WGS) entry which is preliminary data.</text>
</comment>
<sequence length="273" mass="30005">MAAPIHPTSQGGFAKGTNELYNKARPQYQPKALSHLRGAIKSTGPLNVVEVGAGTGLFTRALLAHPGWAAIRAVRAVEPSEGMREAFAKYTADERVVLSGGTFDATGVESGWADLVVVATAFHWCADYETAAAEFARILKPGGVLSLLWNAEDREAAQWLSQCRERAERDDKGAPNWRSGHWRELYSAPSYVKSFNPPEEKIFRYDAVGTVGDIVRRGLTSSRVAILTDAQKEAFARDVEDIVQRGDGKVWVDEEKGTFVYPHMIPVVISERM</sequence>
<name>A0AAD6UF63_9AGAR</name>
<dbReference type="Proteomes" id="UP001222325">
    <property type="component" value="Unassembled WGS sequence"/>
</dbReference>
<dbReference type="Pfam" id="PF08241">
    <property type="entry name" value="Methyltransf_11"/>
    <property type="match status" value="1"/>
</dbReference>
<gene>
    <name evidence="5" type="ORF">B0H15DRAFT_899478</name>
</gene>
<evidence type="ECO:0000256" key="1">
    <source>
        <dbReference type="ARBA" id="ARBA00008361"/>
    </source>
</evidence>
<organism evidence="5 6">
    <name type="scientific">Mycena belliarum</name>
    <dbReference type="NCBI Taxonomy" id="1033014"/>
    <lineage>
        <taxon>Eukaryota</taxon>
        <taxon>Fungi</taxon>
        <taxon>Dikarya</taxon>
        <taxon>Basidiomycota</taxon>
        <taxon>Agaricomycotina</taxon>
        <taxon>Agaricomycetes</taxon>
        <taxon>Agaricomycetidae</taxon>
        <taxon>Agaricales</taxon>
        <taxon>Marasmiineae</taxon>
        <taxon>Mycenaceae</taxon>
        <taxon>Mycena</taxon>
    </lineage>
</organism>
<accession>A0AAD6UF63</accession>
<feature type="domain" description="Methyltransferase type 11" evidence="4">
    <location>
        <begin position="49"/>
        <end position="146"/>
    </location>
</feature>
<dbReference type="InterPro" id="IPR051052">
    <property type="entry name" value="Diverse_substrate_MTase"/>
</dbReference>
<evidence type="ECO:0000256" key="2">
    <source>
        <dbReference type="ARBA" id="ARBA00022603"/>
    </source>
</evidence>
<dbReference type="InterPro" id="IPR029063">
    <property type="entry name" value="SAM-dependent_MTases_sf"/>
</dbReference>
<dbReference type="AlphaFoldDB" id="A0AAD6UF63"/>
<evidence type="ECO:0000313" key="6">
    <source>
        <dbReference type="Proteomes" id="UP001222325"/>
    </source>
</evidence>